<dbReference type="PROSITE" id="PS00922">
    <property type="entry name" value="TRANSGLYCOSYLASE"/>
    <property type="match status" value="1"/>
</dbReference>
<dbReference type="PANTHER" id="PTHR37423">
    <property type="entry name" value="SOLUBLE LYTIC MUREIN TRANSGLYCOSYLASE-RELATED"/>
    <property type="match status" value="1"/>
</dbReference>
<evidence type="ECO:0000256" key="3">
    <source>
        <dbReference type="ARBA" id="ARBA00012587"/>
    </source>
</evidence>
<dbReference type="PANTHER" id="PTHR37423:SF5">
    <property type="entry name" value="SOLUBLE LYTIC MUREIN TRANSGLYCOSYLASE"/>
    <property type="match status" value="1"/>
</dbReference>
<evidence type="ECO:0000256" key="1">
    <source>
        <dbReference type="ARBA" id="ARBA00001420"/>
    </source>
</evidence>
<evidence type="ECO:0000313" key="7">
    <source>
        <dbReference type="EMBL" id="CBA71576.1"/>
    </source>
</evidence>
<evidence type="ECO:0000313" key="8">
    <source>
        <dbReference type="EMBL" id="QBY44971.1"/>
    </source>
</evidence>
<comment type="catalytic activity">
    <reaction evidence="1">
        <text>Exolytic cleavage of the (1-&gt;4)-beta-glycosidic linkage between N-acetylmuramic acid (MurNAc) and N-acetylglucosamine (GlcNAc) residues in peptidoglycan, from either the reducing or the non-reducing ends of the peptidoglycan chains, with concomitant formation of a 1,6-anhydrobond in the MurNAc residue.</text>
        <dbReference type="EC" id="4.2.2.n1"/>
    </reaction>
</comment>
<dbReference type="Proteomes" id="UP001177592">
    <property type="component" value="Chromosome"/>
</dbReference>
<dbReference type="Pfam" id="PF01464">
    <property type="entry name" value="SLT"/>
    <property type="match status" value="1"/>
</dbReference>
<organism evidence="7">
    <name type="scientific">Arsenophonus nasoniae</name>
    <name type="common">son-killer infecting Nasonia vitripennis</name>
    <dbReference type="NCBI Taxonomy" id="638"/>
    <lineage>
        <taxon>Bacteria</taxon>
        <taxon>Pseudomonadati</taxon>
        <taxon>Pseudomonadota</taxon>
        <taxon>Gammaproteobacteria</taxon>
        <taxon>Enterobacterales</taxon>
        <taxon>Morganellaceae</taxon>
        <taxon>Arsenophonus</taxon>
    </lineage>
</organism>
<dbReference type="InterPro" id="IPR000189">
    <property type="entry name" value="Transglyc_AS"/>
</dbReference>
<dbReference type="EMBL" id="CP038613">
    <property type="protein sequence ID" value="QBY44971.1"/>
    <property type="molecule type" value="Genomic_DNA"/>
</dbReference>
<dbReference type="InterPro" id="IPR023346">
    <property type="entry name" value="Lysozyme-like_dom_sf"/>
</dbReference>
<reference evidence="9" key="3">
    <citation type="submission" date="2023-04" db="EMBL/GenBank/DDBJ databases">
        <title>Genome dynamics across the evolutionary transition to endosymbiosis.</title>
        <authorList>
            <person name="Siozios S."/>
            <person name="Nadal-Jimenez P."/>
            <person name="Azagi T."/>
            <person name="Sprong H."/>
            <person name="Frost C.L."/>
            <person name="Parratt S.R."/>
            <person name="Taylor G."/>
            <person name="Brettell L."/>
            <person name="Lew K.C."/>
            <person name="Croft L."/>
            <person name="King K.C."/>
            <person name="Brockhurst M.A."/>
            <person name="Hypsa V."/>
            <person name="Novakova E."/>
            <person name="Darby A.C."/>
            <person name="Hurst G.D.D."/>
        </authorList>
    </citation>
    <scope>NUCLEOTIDE SEQUENCE</scope>
    <source>
        <strain evidence="9">ANv_CAN</strain>
    </source>
</reference>
<name>D2TW45_9GAMM</name>
<dbReference type="CDD" id="cd13401">
    <property type="entry name" value="Slt70-like"/>
    <property type="match status" value="1"/>
</dbReference>
<dbReference type="KEGG" id="ans:ArsFIN_35580"/>
<evidence type="ECO:0000259" key="6">
    <source>
        <dbReference type="Pfam" id="PF01464"/>
    </source>
</evidence>
<evidence type="ECO:0000313" key="9">
    <source>
        <dbReference type="EMBL" id="WGM05201.1"/>
    </source>
</evidence>
<feature type="domain" description="Transglycosylase SLT" evidence="6">
    <location>
        <begin position="1"/>
        <end position="96"/>
    </location>
</feature>
<dbReference type="GO" id="GO:0008933">
    <property type="term" value="F:peptidoglycan lytic transglycosylase activity"/>
    <property type="evidence" value="ECO:0007669"/>
    <property type="project" value="InterPro"/>
</dbReference>
<comment type="similarity">
    <text evidence="2">Belongs to the transglycosylase Slt family.</text>
</comment>
<reference evidence="7" key="1">
    <citation type="journal article" date="2010" name="Insect Mol. Biol.">
        <title>The draft genome sequence of Arsenophonus nasoniae, son-killer bacterium of Nasonia vitripennis, reveals genes associated with virulence and symbiosis.</title>
        <authorList>
            <person name="Wilkes T."/>
            <person name="Darby A.C."/>
            <person name="Choi J."/>
            <person name="Colborne J.K."/>
            <person name="Werren J.H."/>
            <person name="Hurst G.D.D."/>
        </authorList>
    </citation>
    <scope>NUCLEOTIDE SEQUENCE</scope>
</reference>
<dbReference type="AlphaFoldDB" id="D2TW45"/>
<gene>
    <name evidence="8" type="primary">slt_1</name>
    <name evidence="7" type="ORF">ARN_02590</name>
    <name evidence="8" type="ORF">ArsFIN_35580</name>
    <name evidence="9" type="ORF">QE258_16900</name>
</gene>
<proteinExistence type="inferred from homology"/>
<keyword evidence="5" id="KW-0961">Cell wall biogenesis/degradation</keyword>
<keyword evidence="4 8" id="KW-0456">Lyase</keyword>
<dbReference type="CAZy" id="GH23">
    <property type="family name" value="Glycoside Hydrolase Family 23"/>
</dbReference>
<dbReference type="EMBL" id="CP123523">
    <property type="protein sequence ID" value="WGM05201.1"/>
    <property type="molecule type" value="Genomic_DNA"/>
</dbReference>
<dbReference type="EMBL" id="FN545156">
    <property type="protein sequence ID" value="CBA71576.1"/>
    <property type="molecule type" value="Genomic_DNA"/>
</dbReference>
<dbReference type="Gene3D" id="1.10.530.10">
    <property type="match status" value="1"/>
</dbReference>
<protein>
    <recommendedName>
        <fullName evidence="3">peptidoglycan lytic exotransglycosylase</fullName>
        <ecNumber evidence="3">4.2.2.n1</ecNumber>
    </recommendedName>
</protein>
<dbReference type="GO" id="GO:0071555">
    <property type="term" value="P:cell wall organization"/>
    <property type="evidence" value="ECO:0007669"/>
    <property type="project" value="UniProtKB-KW"/>
</dbReference>
<dbReference type="InterPro" id="IPR008258">
    <property type="entry name" value="Transglycosylase_SLT_dom_1"/>
</dbReference>
<evidence type="ECO:0000256" key="4">
    <source>
        <dbReference type="ARBA" id="ARBA00023239"/>
    </source>
</evidence>
<dbReference type="Proteomes" id="UP000295134">
    <property type="component" value="Chromosome"/>
</dbReference>
<dbReference type="GO" id="GO:0016020">
    <property type="term" value="C:membrane"/>
    <property type="evidence" value="ECO:0007669"/>
    <property type="project" value="InterPro"/>
</dbReference>
<evidence type="ECO:0000256" key="2">
    <source>
        <dbReference type="ARBA" id="ARBA00007734"/>
    </source>
</evidence>
<dbReference type="GO" id="GO:0000270">
    <property type="term" value="P:peptidoglycan metabolic process"/>
    <property type="evidence" value="ECO:0007669"/>
    <property type="project" value="InterPro"/>
</dbReference>
<evidence type="ECO:0000313" key="11">
    <source>
        <dbReference type="Proteomes" id="UP001177592"/>
    </source>
</evidence>
<sequence length="147" mass="16464">MAIARQESGWNPQVRSAAGAIGLMQLMPQTAQQVAKSNGILDYTDSRKLIDPAKNIELGTAYLESVFQQFGFNRVLACAAYNAGPARVTRWLAVSDGKLNAIAFIESIPFSETRRYVKNVLVYNLFYQHLLGKSIKLLTESEWLMNY</sequence>
<reference evidence="8 10" key="2">
    <citation type="submission" date="2019-03" db="EMBL/GenBank/DDBJ databases">
        <title>Long-read sequencing reveals hyperdense prophage content in a complex bacterial symbiont genome.</title>
        <authorList>
            <person name="Frost C.L."/>
            <person name="Siozios S."/>
            <person name="Nadal-Jimenez P."/>
            <person name="Brockhurst M.A."/>
            <person name="King K.C."/>
            <person name="Darby A.C."/>
            <person name="Hurst G.D.D."/>
        </authorList>
    </citation>
    <scope>NUCLEOTIDE SEQUENCE [LARGE SCALE GENOMIC DNA]</scope>
    <source>
        <strain evidence="8 10">FIN</strain>
    </source>
</reference>
<dbReference type="SUPFAM" id="SSF53955">
    <property type="entry name" value="Lysozyme-like"/>
    <property type="match status" value="1"/>
</dbReference>
<evidence type="ECO:0000256" key="5">
    <source>
        <dbReference type="ARBA" id="ARBA00023316"/>
    </source>
</evidence>
<evidence type="ECO:0000313" key="10">
    <source>
        <dbReference type="Proteomes" id="UP000295134"/>
    </source>
</evidence>
<dbReference type="EC" id="4.2.2.n1" evidence="3"/>
<accession>D2TW45</accession>
<keyword evidence="11" id="KW-1185">Reference proteome</keyword>